<dbReference type="Proteomes" id="UP000737402">
    <property type="component" value="Unassembled WGS sequence"/>
</dbReference>
<dbReference type="Pfam" id="PF12831">
    <property type="entry name" value="FAD_oxidored"/>
    <property type="match status" value="1"/>
</dbReference>
<keyword evidence="4" id="KW-0408">Iron</keyword>
<dbReference type="PANTHER" id="PTHR43498">
    <property type="entry name" value="FERREDOXIN:COB-COM HETERODISULFIDE REDUCTASE SUBUNIT A"/>
    <property type="match status" value="1"/>
</dbReference>
<keyword evidence="7" id="KW-1185">Reference proteome</keyword>
<evidence type="ECO:0000256" key="5">
    <source>
        <dbReference type="ARBA" id="ARBA00023014"/>
    </source>
</evidence>
<keyword evidence="5" id="KW-0411">Iron-sulfur</keyword>
<dbReference type="InterPro" id="IPR036188">
    <property type="entry name" value="FAD/NAD-bd_sf"/>
</dbReference>
<dbReference type="SUPFAM" id="SSF51905">
    <property type="entry name" value="FAD/NAD(P)-binding domain"/>
    <property type="match status" value="1"/>
</dbReference>
<evidence type="ECO:0000313" key="6">
    <source>
        <dbReference type="EMBL" id="MBM7621211.1"/>
    </source>
</evidence>
<reference evidence="6 7" key="1">
    <citation type="submission" date="2021-01" db="EMBL/GenBank/DDBJ databases">
        <title>Genomic Encyclopedia of Type Strains, Phase IV (KMG-IV): sequencing the most valuable type-strain genomes for metagenomic binning, comparative biology and taxonomic classification.</title>
        <authorList>
            <person name="Goeker M."/>
        </authorList>
    </citation>
    <scope>NUCLEOTIDE SEQUENCE [LARGE SCALE GENOMIC DNA]</scope>
    <source>
        <strain evidence="6 7">DSM 25879</strain>
    </source>
</reference>
<dbReference type="RefSeq" id="WP_204417991.1">
    <property type="nucleotide sequence ID" value="NZ_JAFBED010000006.1"/>
</dbReference>
<evidence type="ECO:0000313" key="7">
    <source>
        <dbReference type="Proteomes" id="UP000737402"/>
    </source>
</evidence>
<keyword evidence="1" id="KW-0004">4Fe-4S</keyword>
<proteinExistence type="predicted"/>
<comment type="caution">
    <text evidence="6">The sequence shown here is derived from an EMBL/GenBank/DDBJ whole genome shotgun (WGS) entry which is preliminary data.</text>
</comment>
<dbReference type="Gene3D" id="3.50.50.60">
    <property type="entry name" value="FAD/NAD(P)-binding domain"/>
    <property type="match status" value="1"/>
</dbReference>
<accession>A0ABS2P2N1</accession>
<dbReference type="EMBL" id="JAFBED010000006">
    <property type="protein sequence ID" value="MBM7621211.1"/>
    <property type="molecule type" value="Genomic_DNA"/>
</dbReference>
<keyword evidence="3" id="KW-0560">Oxidoreductase</keyword>
<evidence type="ECO:0008006" key="8">
    <source>
        <dbReference type="Google" id="ProtNLM"/>
    </source>
</evidence>
<evidence type="ECO:0000256" key="1">
    <source>
        <dbReference type="ARBA" id="ARBA00022485"/>
    </source>
</evidence>
<dbReference type="PANTHER" id="PTHR43498:SF1">
    <property type="entry name" value="COB--COM HETERODISULFIDE REDUCTASE IRON-SULFUR SUBUNIT A"/>
    <property type="match status" value="1"/>
</dbReference>
<protein>
    <recommendedName>
        <fullName evidence="8">FAD-dependent oxidoreductase</fullName>
    </recommendedName>
</protein>
<organism evidence="6 7">
    <name type="scientific">Sutcliffiella tianshenii</name>
    <dbReference type="NCBI Taxonomy" id="1463404"/>
    <lineage>
        <taxon>Bacteria</taxon>
        <taxon>Bacillati</taxon>
        <taxon>Bacillota</taxon>
        <taxon>Bacilli</taxon>
        <taxon>Bacillales</taxon>
        <taxon>Bacillaceae</taxon>
        <taxon>Sutcliffiella</taxon>
    </lineage>
</organism>
<evidence type="ECO:0000256" key="3">
    <source>
        <dbReference type="ARBA" id="ARBA00023002"/>
    </source>
</evidence>
<evidence type="ECO:0000256" key="2">
    <source>
        <dbReference type="ARBA" id="ARBA00022723"/>
    </source>
</evidence>
<keyword evidence="2" id="KW-0479">Metal-binding</keyword>
<evidence type="ECO:0000256" key="4">
    <source>
        <dbReference type="ARBA" id="ARBA00023004"/>
    </source>
</evidence>
<name>A0ABS2P2N1_9BACI</name>
<gene>
    <name evidence="6" type="ORF">JOC95_003084</name>
</gene>
<sequence length="434" mass="47156">MDIGTIHVDVLVAGGGAAGTVAAIAAARQGLKVLLIESQGCLGGSRTATGVDTFYGFYTPGNDVRRIVGGIPWEIVQKLVEEQACFERPNTYGAGTGITYDVEKLKIVYETMAVEAGVTLLYHSYACEVHSEKNQVTHVMVANKSGMTKVQAKVFIDTTGDGDLAFRGGAPFEKSSLNEMQSLSTIFFLGNVHTEEAKQVSHKELVRLMKKGNRLGDYKLPREDGSWHITPHPGVVQCNMVRVPGVDGTDPFAVTLAEIEGRRQVQEYSRFLKENIRGFEQCSLLSTSQYIGVRETRRIIGDYILTEEDVVEGRKFEDVIACCGAPVEDHQPGNGTRWAYVKGDGIYHIPYRALVPKLLDNLLVAGRCLSATHGAHASARNSAQCMAMGHAAGIAAAISIAENKAFHSIDVDSLKKRLIEEKAILNEAVETSVQ</sequence>
<dbReference type="InterPro" id="IPR039650">
    <property type="entry name" value="HdrA-like"/>
</dbReference>